<dbReference type="InterPro" id="IPR011009">
    <property type="entry name" value="Kinase-like_dom_sf"/>
</dbReference>
<dbReference type="EMBL" id="BOOC01000003">
    <property type="protein sequence ID" value="GIH37853.1"/>
    <property type="molecule type" value="Genomic_DNA"/>
</dbReference>
<name>A0ABQ4FSR6_9ACTN</name>
<dbReference type="SUPFAM" id="SSF56112">
    <property type="entry name" value="Protein kinase-like (PK-like)"/>
    <property type="match status" value="1"/>
</dbReference>
<proteinExistence type="predicted"/>
<reference evidence="2 3" key="1">
    <citation type="submission" date="2021-01" db="EMBL/GenBank/DDBJ databases">
        <title>Whole genome shotgun sequence of Microbispora corallina NBRC 16416.</title>
        <authorList>
            <person name="Komaki H."/>
            <person name="Tamura T."/>
        </authorList>
    </citation>
    <scope>NUCLEOTIDE SEQUENCE [LARGE SCALE GENOMIC DNA]</scope>
    <source>
        <strain evidence="2 3">NBRC 16416</strain>
    </source>
</reference>
<organism evidence="2 3">
    <name type="scientific">Microbispora corallina</name>
    <dbReference type="NCBI Taxonomy" id="83302"/>
    <lineage>
        <taxon>Bacteria</taxon>
        <taxon>Bacillati</taxon>
        <taxon>Actinomycetota</taxon>
        <taxon>Actinomycetes</taxon>
        <taxon>Streptosporangiales</taxon>
        <taxon>Streptosporangiaceae</taxon>
        <taxon>Microbispora</taxon>
    </lineage>
</organism>
<dbReference type="RefSeq" id="WP_204055573.1">
    <property type="nucleotide sequence ID" value="NZ_BAAAGP010000003.1"/>
</dbReference>
<evidence type="ECO:0000259" key="1">
    <source>
        <dbReference type="Pfam" id="PF01636"/>
    </source>
</evidence>
<dbReference type="InterPro" id="IPR002575">
    <property type="entry name" value="Aminoglycoside_PTrfase"/>
</dbReference>
<comment type="caution">
    <text evidence="2">The sequence shown here is derived from an EMBL/GenBank/DDBJ whole genome shotgun (WGS) entry which is preliminary data.</text>
</comment>
<accession>A0ABQ4FSR6</accession>
<evidence type="ECO:0000313" key="2">
    <source>
        <dbReference type="EMBL" id="GIH37853.1"/>
    </source>
</evidence>
<feature type="domain" description="Aminoglycoside phosphotransferase" evidence="1">
    <location>
        <begin position="38"/>
        <end position="249"/>
    </location>
</feature>
<gene>
    <name evidence="2" type="ORF">Mco01_08530</name>
</gene>
<keyword evidence="3" id="KW-1185">Reference proteome</keyword>
<sequence length="297" mass="32705">MTVSTVAGTPPALAEACRQAGLSSVGARLLRSVANVVYHLPAEGVVVRLAEATAPGKLDRLVTSLKVTRWLHEQGFPVTRPLDVRQPVAAEGCLATFWHYEESGPGGGAEADPAPLGVLLRWLHTLPAPPFALPTYDPFGRIRRAVRASRVLVDDEREWLLERSAGLEEAYYERVGFALPYGLIHGDAHRGNLIRTPERLLLCDWDSASAGPREIDLVPTLQGARFGLSDDQRAGFVQAYGHDVRDWAGYPVLRDIRELQTLTAVLRNAHRDADAEAELRHRLSSLRAGDDRTWHPI</sequence>
<dbReference type="Gene3D" id="1.10.510.10">
    <property type="entry name" value="Transferase(Phosphotransferase) domain 1"/>
    <property type="match status" value="1"/>
</dbReference>
<evidence type="ECO:0000313" key="3">
    <source>
        <dbReference type="Proteomes" id="UP000603904"/>
    </source>
</evidence>
<dbReference type="Proteomes" id="UP000603904">
    <property type="component" value="Unassembled WGS sequence"/>
</dbReference>
<dbReference type="Pfam" id="PF01636">
    <property type="entry name" value="APH"/>
    <property type="match status" value="1"/>
</dbReference>
<protein>
    <submittedName>
        <fullName evidence="2">Aminoglycoside phosphotransferase</fullName>
    </submittedName>
</protein>